<dbReference type="Proteomes" id="UP000515135">
    <property type="component" value="Unplaced"/>
</dbReference>
<protein>
    <submittedName>
        <fullName evidence="4">Uncharacterized protein LOC109481028</fullName>
    </submittedName>
</protein>
<reference evidence="4" key="1">
    <citation type="submission" date="2025-08" db="UniProtKB">
        <authorList>
            <consortium name="RefSeq"/>
        </authorList>
    </citation>
    <scope>IDENTIFICATION</scope>
    <source>
        <tissue evidence="4">Gonad</tissue>
    </source>
</reference>
<evidence type="ECO:0000313" key="4">
    <source>
        <dbReference type="RefSeq" id="XP_019639065.1"/>
    </source>
</evidence>
<name>A0A6P4ZCL7_BRABE</name>
<dbReference type="NCBIfam" id="TIGR01571">
    <property type="entry name" value="A_thal_Cys_rich"/>
    <property type="match status" value="1"/>
</dbReference>
<comment type="similarity">
    <text evidence="1">Belongs to the cornifelin family.</text>
</comment>
<feature type="region of interest" description="Disordered" evidence="2">
    <location>
        <begin position="273"/>
        <end position="293"/>
    </location>
</feature>
<dbReference type="GeneID" id="109481028"/>
<keyword evidence="3" id="KW-1185">Reference proteome</keyword>
<evidence type="ECO:0000256" key="1">
    <source>
        <dbReference type="ARBA" id="ARBA00009024"/>
    </source>
</evidence>
<dbReference type="PANTHER" id="PTHR15907">
    <property type="entry name" value="DUF614 FAMILY PROTEIN-RELATED"/>
    <property type="match status" value="1"/>
</dbReference>
<dbReference type="InterPro" id="IPR006461">
    <property type="entry name" value="PLAC_motif_containing"/>
</dbReference>
<feature type="region of interest" description="Disordered" evidence="2">
    <location>
        <begin position="315"/>
        <end position="364"/>
    </location>
</feature>
<gene>
    <name evidence="4" type="primary">LOC109481028</name>
</gene>
<proteinExistence type="inferred from homology"/>
<organism evidence="3 4">
    <name type="scientific">Branchiostoma belcheri</name>
    <name type="common">Amphioxus</name>
    <dbReference type="NCBI Taxonomy" id="7741"/>
    <lineage>
        <taxon>Eukaryota</taxon>
        <taxon>Metazoa</taxon>
        <taxon>Chordata</taxon>
        <taxon>Cephalochordata</taxon>
        <taxon>Leptocardii</taxon>
        <taxon>Amphioxiformes</taxon>
        <taxon>Branchiostomatidae</taxon>
        <taxon>Branchiostoma</taxon>
    </lineage>
</organism>
<sequence>MATQEEVKFDPIVLPDHPPQYSAAVTGLPPPQQTPVTMQPYHIPMQQQQPTSTTNVVVVQQPMVTVVGPRQWSSGLCACFDDMGSCLASTFCFPCFLCFLADKMGESCCTPCCHAHAAMVGMRTKIRTQNNITRRLATCTRRSSVSSSPLSSQQVRSKLSVRGNEFVANLLKADLGPPWDGDAIKRPSLMPNLDRKSLLLDDVGLMSGEGVADSGFLLTPDALSRYSSNITHLRGSGDMAMSREIGQGDDQRHTFRALTERPGLFELYPIPEEVEEDQTQASTTPTPPGLKLTTEQRVSIARKLNAKLRPATEAIVAKRKNGKADEDACKSHKLKRKVNEDSPSSQARRTPHRSPECPPHGAFCDPRLSNSAPIYYDVVAGERVLVNAIARDSCRPRDPVVQCGIRNSHSPYFTDGTWSSYQRRLDRHNRKMLKQLARRLKKHQPGQPD</sequence>
<dbReference type="AlphaFoldDB" id="A0A6P4ZCL7"/>
<evidence type="ECO:0000313" key="3">
    <source>
        <dbReference type="Proteomes" id="UP000515135"/>
    </source>
</evidence>
<evidence type="ECO:0000256" key="2">
    <source>
        <dbReference type="SAM" id="MobiDB-lite"/>
    </source>
</evidence>
<dbReference type="OrthoDB" id="10048832at2759"/>
<accession>A0A6P4ZCL7</accession>
<dbReference type="RefSeq" id="XP_019639065.1">
    <property type="nucleotide sequence ID" value="XM_019783506.1"/>
</dbReference>
<dbReference type="KEGG" id="bbel:109481028"/>